<dbReference type="Proteomes" id="UP000748752">
    <property type="component" value="Unassembled WGS sequence"/>
</dbReference>
<feature type="transmembrane region" description="Helical" evidence="10">
    <location>
        <begin position="210"/>
        <end position="231"/>
    </location>
</feature>
<comment type="caution">
    <text evidence="12">The sequence shown here is derived from an EMBL/GenBank/DDBJ whole genome shotgun (WGS) entry which is preliminary data.</text>
</comment>
<name>A0ABS1CCW8_9GAMM</name>
<keyword evidence="10" id="KW-0997">Cell inner membrane</keyword>
<keyword evidence="5 10" id="KW-0813">Transport</keyword>
<feature type="domain" description="Major facilitator superfamily (MFS) profile" evidence="11">
    <location>
        <begin position="7"/>
        <end position="395"/>
    </location>
</feature>
<evidence type="ECO:0000256" key="8">
    <source>
        <dbReference type="ARBA" id="ARBA00022989"/>
    </source>
</evidence>
<feature type="transmembrane region" description="Helical" evidence="10">
    <location>
        <begin position="348"/>
        <end position="367"/>
    </location>
</feature>
<evidence type="ECO:0000256" key="2">
    <source>
        <dbReference type="ARBA" id="ARBA00004651"/>
    </source>
</evidence>
<feature type="transmembrane region" description="Helical" evidence="10">
    <location>
        <begin position="72"/>
        <end position="92"/>
    </location>
</feature>
<dbReference type="InterPro" id="IPR020846">
    <property type="entry name" value="MFS_dom"/>
</dbReference>
<keyword evidence="6" id="KW-1003">Cell membrane</keyword>
<feature type="transmembrane region" description="Helical" evidence="10">
    <location>
        <begin position="40"/>
        <end position="60"/>
    </location>
</feature>
<comment type="similarity">
    <text evidence="3 10">Belongs to the major facilitator superfamily. Bcr/CmlA family.</text>
</comment>
<keyword evidence="13" id="KW-1185">Reference proteome</keyword>
<feature type="transmembrane region" description="Helical" evidence="10">
    <location>
        <begin position="161"/>
        <end position="178"/>
    </location>
</feature>
<feature type="transmembrane region" description="Helical" evidence="10">
    <location>
        <begin position="243"/>
        <end position="265"/>
    </location>
</feature>
<feature type="transmembrane region" description="Helical" evidence="10">
    <location>
        <begin position="373"/>
        <end position="400"/>
    </location>
</feature>
<dbReference type="Gene3D" id="1.20.1720.10">
    <property type="entry name" value="Multidrug resistance protein D"/>
    <property type="match status" value="1"/>
</dbReference>
<feature type="transmembrane region" description="Helical" evidence="10">
    <location>
        <begin position="277"/>
        <end position="300"/>
    </location>
</feature>
<comment type="caution">
    <text evidence="10">Lacks conserved residue(s) required for the propagation of feature annotation.</text>
</comment>
<reference evidence="12 13" key="1">
    <citation type="journal article" date="2020" name="Microorganisms">
        <title>Osmotic Adaptation and Compatible Solute Biosynthesis of Phototrophic Bacteria as Revealed from Genome Analyses.</title>
        <authorList>
            <person name="Imhoff J.F."/>
            <person name="Rahn T."/>
            <person name="Kunzel S."/>
            <person name="Keller A."/>
            <person name="Neulinger S.C."/>
        </authorList>
    </citation>
    <scope>NUCLEOTIDE SEQUENCE [LARGE SCALE GENOMIC DNA]</scope>
    <source>
        <strain evidence="12 13">DSM 6210</strain>
    </source>
</reference>
<dbReference type="EMBL" id="NRRV01000004">
    <property type="protein sequence ID" value="MBK1629710.1"/>
    <property type="molecule type" value="Genomic_DNA"/>
</dbReference>
<gene>
    <name evidence="12" type="ORF">CKO31_02935</name>
</gene>
<dbReference type="CDD" id="cd17320">
    <property type="entry name" value="MFS_MdfA_MDR_like"/>
    <property type="match status" value="1"/>
</dbReference>
<evidence type="ECO:0000313" key="13">
    <source>
        <dbReference type="Proteomes" id="UP000748752"/>
    </source>
</evidence>
<dbReference type="PROSITE" id="PS50850">
    <property type="entry name" value="MFS"/>
    <property type="match status" value="1"/>
</dbReference>
<protein>
    <recommendedName>
        <fullName evidence="10">Bcr/CflA family efflux transporter</fullName>
    </recommendedName>
</protein>
<dbReference type="PROSITE" id="PS00216">
    <property type="entry name" value="SUGAR_TRANSPORT_1"/>
    <property type="match status" value="1"/>
</dbReference>
<evidence type="ECO:0000256" key="3">
    <source>
        <dbReference type="ARBA" id="ARBA00006236"/>
    </source>
</evidence>
<dbReference type="PANTHER" id="PTHR23502">
    <property type="entry name" value="MAJOR FACILITATOR SUPERFAMILY"/>
    <property type="match status" value="1"/>
</dbReference>
<dbReference type="Pfam" id="PF07690">
    <property type="entry name" value="MFS_1"/>
    <property type="match status" value="1"/>
</dbReference>
<evidence type="ECO:0000259" key="11">
    <source>
        <dbReference type="PROSITE" id="PS50850"/>
    </source>
</evidence>
<dbReference type="InterPro" id="IPR004812">
    <property type="entry name" value="Efflux_drug-R_Bcr/CmlA"/>
</dbReference>
<evidence type="ECO:0000256" key="9">
    <source>
        <dbReference type="ARBA" id="ARBA00023136"/>
    </source>
</evidence>
<evidence type="ECO:0000256" key="4">
    <source>
        <dbReference type="ARBA" id="ARBA00007520"/>
    </source>
</evidence>
<keyword evidence="7 10" id="KW-0812">Transmembrane</keyword>
<evidence type="ECO:0000313" key="12">
    <source>
        <dbReference type="EMBL" id="MBK1629710.1"/>
    </source>
</evidence>
<organism evidence="12 13">
    <name type="scientific">Thiohalocapsa halophila</name>
    <dbReference type="NCBI Taxonomy" id="69359"/>
    <lineage>
        <taxon>Bacteria</taxon>
        <taxon>Pseudomonadati</taxon>
        <taxon>Pseudomonadota</taxon>
        <taxon>Gammaproteobacteria</taxon>
        <taxon>Chromatiales</taxon>
        <taxon>Chromatiaceae</taxon>
        <taxon>Thiohalocapsa</taxon>
    </lineage>
</organism>
<keyword evidence="9 10" id="KW-0472">Membrane</keyword>
<evidence type="ECO:0000256" key="1">
    <source>
        <dbReference type="ARBA" id="ARBA00003279"/>
    </source>
</evidence>
<dbReference type="NCBIfam" id="TIGR00710">
    <property type="entry name" value="efflux_Bcr_CflA"/>
    <property type="match status" value="1"/>
</dbReference>
<dbReference type="InterPro" id="IPR036259">
    <property type="entry name" value="MFS_trans_sf"/>
</dbReference>
<dbReference type="InterPro" id="IPR005829">
    <property type="entry name" value="Sugar_transporter_CS"/>
</dbReference>
<accession>A0ABS1CCW8</accession>
<comment type="similarity">
    <text evidence="4">Belongs to the major facilitator superfamily. TCR/Tet family.</text>
</comment>
<dbReference type="NCBIfam" id="NF008314">
    <property type="entry name" value="PRK11102.1"/>
    <property type="match status" value="1"/>
</dbReference>
<feature type="transmembrane region" description="Helical" evidence="10">
    <location>
        <begin position="98"/>
        <end position="119"/>
    </location>
</feature>
<dbReference type="SUPFAM" id="SSF103473">
    <property type="entry name" value="MFS general substrate transporter"/>
    <property type="match status" value="1"/>
</dbReference>
<comment type="subcellular location">
    <subcellularLocation>
        <location evidence="10">Cell inner membrane</location>
        <topology evidence="10">Multi-pass membrane protein</topology>
    </subcellularLocation>
    <subcellularLocation>
        <location evidence="2">Cell membrane</location>
        <topology evidence="2">Multi-pass membrane protein</topology>
    </subcellularLocation>
</comment>
<dbReference type="PRINTS" id="PR01035">
    <property type="entry name" value="TCRTETA"/>
</dbReference>
<comment type="function">
    <text evidence="1">Resistance to tetracycline by an active tetracycline efflux. This is an energy-dependent process that decreases the accumulation of the antibiotic in whole cells. This protein functions as a metal-tetracycline/H(+) antiporter.</text>
</comment>
<proteinExistence type="inferred from homology"/>
<sequence length="416" mass="43207">MPISLPLLITLGVLSALTPFAIDMYLPSIPAIARDLSAPVALVQLSVTVYVGVFAAAQLLLGPLSDVLGRRLPVAGGLVVFALADMACALAPDMHTMLAARAVQALGGAAVAVTVPALVRDLFERDDYARVMGLVMLVMGLAPLLAPTVGGLVVLYASWRWVFALLLVITAVTAVLFLRQLPETLPPAHRHRLAPGAVLRNYALLLRHRAALGYLLTGMASFGGMMIYIVTSPFVYIDLHAVPAGWFGPLFGLNIAAAMVFAYLNARWVPRFGAERLLRLGLMVQGGAALSLAVLALASMAGHAPALWLVALAAGGYIAMAGVVMGNAMAGFMAFFPRMAGTASAFAGAGRFGFGALAGSVASLLHNDTAQPLLLGMAFCGLLAVATYFAFCCSAVPAAVDGRREGAASEPVPPRT</sequence>
<feature type="transmembrane region" description="Helical" evidence="10">
    <location>
        <begin position="306"/>
        <end position="336"/>
    </location>
</feature>
<evidence type="ECO:0000256" key="5">
    <source>
        <dbReference type="ARBA" id="ARBA00022448"/>
    </source>
</evidence>
<evidence type="ECO:0000256" key="6">
    <source>
        <dbReference type="ARBA" id="ARBA00022475"/>
    </source>
</evidence>
<dbReference type="InterPro" id="IPR001958">
    <property type="entry name" value="Tet-R_TetA/multi-R_MdtG-like"/>
</dbReference>
<dbReference type="InterPro" id="IPR011701">
    <property type="entry name" value="MFS"/>
</dbReference>
<feature type="transmembrane region" description="Helical" evidence="10">
    <location>
        <begin position="131"/>
        <end position="155"/>
    </location>
</feature>
<evidence type="ECO:0000256" key="7">
    <source>
        <dbReference type="ARBA" id="ARBA00022692"/>
    </source>
</evidence>
<evidence type="ECO:0000256" key="10">
    <source>
        <dbReference type="RuleBase" id="RU365088"/>
    </source>
</evidence>
<keyword evidence="8 10" id="KW-1133">Transmembrane helix</keyword>
<dbReference type="PANTHER" id="PTHR23502:SF132">
    <property type="entry name" value="POLYAMINE TRANSPORTER 2-RELATED"/>
    <property type="match status" value="1"/>
</dbReference>